<name>A0AAD1GZ16_MYCXE</name>
<keyword evidence="1" id="KW-0732">Signal</keyword>
<protein>
    <recommendedName>
        <fullName evidence="4">Secreted protein</fullName>
    </recommendedName>
</protein>
<dbReference type="Proteomes" id="UP000464624">
    <property type="component" value="Chromosome"/>
</dbReference>
<sequence length="174" mass="18932">MRVMGSASTALLVALTVFGGSSAASTAWATTKEEVALNGTYRATSIGDWAKTNDQYNNEATVVSTWIIRSSCTTFYECSGSVTSDQGWSAPVYTVDGTSWYVKREVPNWERCPDGTAYSGQQTFYFYPVNESSAELQIGSPTLAGKDRTLGPSGACGRNQWLMVEMPFRLDRIG</sequence>
<evidence type="ECO:0008006" key="4">
    <source>
        <dbReference type="Google" id="ProtNLM"/>
    </source>
</evidence>
<gene>
    <name evidence="2" type="ORF">MYXE_11210</name>
</gene>
<dbReference type="EMBL" id="AP022314">
    <property type="protein sequence ID" value="BBU21332.1"/>
    <property type="molecule type" value="Genomic_DNA"/>
</dbReference>
<dbReference type="KEGG" id="mxe:MYXE_11210"/>
<organism evidence="2 3">
    <name type="scientific">Mycobacterium xenopi</name>
    <dbReference type="NCBI Taxonomy" id="1789"/>
    <lineage>
        <taxon>Bacteria</taxon>
        <taxon>Bacillati</taxon>
        <taxon>Actinomycetota</taxon>
        <taxon>Actinomycetes</taxon>
        <taxon>Mycobacteriales</taxon>
        <taxon>Mycobacteriaceae</taxon>
        <taxon>Mycobacterium</taxon>
    </lineage>
</organism>
<evidence type="ECO:0000313" key="2">
    <source>
        <dbReference type="EMBL" id="BBU21332.1"/>
    </source>
</evidence>
<feature type="signal peptide" evidence="1">
    <location>
        <begin position="1"/>
        <end position="23"/>
    </location>
</feature>
<evidence type="ECO:0000256" key="1">
    <source>
        <dbReference type="SAM" id="SignalP"/>
    </source>
</evidence>
<proteinExistence type="predicted"/>
<accession>A0AAD1GZ16</accession>
<feature type="chain" id="PRO_5042019331" description="Secreted protein" evidence="1">
    <location>
        <begin position="24"/>
        <end position="174"/>
    </location>
</feature>
<dbReference type="AlphaFoldDB" id="A0AAD1GZ16"/>
<dbReference type="RefSeq" id="WP_039891147.1">
    <property type="nucleotide sequence ID" value="NZ_AP022314.1"/>
</dbReference>
<evidence type="ECO:0000313" key="3">
    <source>
        <dbReference type="Proteomes" id="UP000464624"/>
    </source>
</evidence>
<reference evidence="2 3" key="1">
    <citation type="submission" date="2019-12" db="EMBL/GenBank/DDBJ databases">
        <title>Complete genome sequence of Mycolicibacterium xenopi str. JCM15661T.</title>
        <authorList>
            <person name="Yoshida M."/>
            <person name="Fukano H."/>
            <person name="Asakura T."/>
            <person name="Hoshino Y."/>
        </authorList>
    </citation>
    <scope>NUCLEOTIDE SEQUENCE [LARGE SCALE GENOMIC DNA]</scope>
    <source>
        <strain evidence="2 3">JCM 15661T</strain>
    </source>
</reference>